<sequence>MKSVTAVAALFAALVAASPAAVKRGEVTLVYWAAADNTFTVSVPIGSSVSVDSDLSFSSISSSSPGNTVCTSYGVDGSVTVLFGSQSDVDIGPPQVQEYVFCNYE</sequence>
<feature type="signal peptide" evidence="1">
    <location>
        <begin position="1"/>
        <end position="17"/>
    </location>
</feature>
<proteinExistence type="predicted"/>
<organism evidence="2 3">
    <name type="scientific">Coniella lustricola</name>
    <dbReference type="NCBI Taxonomy" id="2025994"/>
    <lineage>
        <taxon>Eukaryota</taxon>
        <taxon>Fungi</taxon>
        <taxon>Dikarya</taxon>
        <taxon>Ascomycota</taxon>
        <taxon>Pezizomycotina</taxon>
        <taxon>Sordariomycetes</taxon>
        <taxon>Sordariomycetidae</taxon>
        <taxon>Diaporthales</taxon>
        <taxon>Schizoparmaceae</taxon>
        <taxon>Coniella</taxon>
    </lineage>
</organism>
<evidence type="ECO:0000313" key="2">
    <source>
        <dbReference type="EMBL" id="PSS03528.1"/>
    </source>
</evidence>
<protein>
    <recommendedName>
        <fullName evidence="4">AA1-like domain-containing protein</fullName>
    </recommendedName>
</protein>
<evidence type="ECO:0000313" key="3">
    <source>
        <dbReference type="Proteomes" id="UP000241462"/>
    </source>
</evidence>
<dbReference type="AlphaFoldDB" id="A0A2T3AM87"/>
<keyword evidence="3" id="KW-1185">Reference proteome</keyword>
<evidence type="ECO:0000256" key="1">
    <source>
        <dbReference type="SAM" id="SignalP"/>
    </source>
</evidence>
<gene>
    <name evidence="2" type="ORF">BD289DRAFT_478376</name>
</gene>
<keyword evidence="1" id="KW-0732">Signal</keyword>
<reference evidence="2 3" key="1">
    <citation type="journal article" date="2018" name="Mycol. Prog.">
        <title>Coniella lustricola, a new species from submerged detritus.</title>
        <authorList>
            <person name="Raudabaugh D.B."/>
            <person name="Iturriaga T."/>
            <person name="Carver A."/>
            <person name="Mondo S."/>
            <person name="Pangilinan J."/>
            <person name="Lipzen A."/>
            <person name="He G."/>
            <person name="Amirebrahimi M."/>
            <person name="Grigoriev I.V."/>
            <person name="Miller A.N."/>
        </authorList>
    </citation>
    <scope>NUCLEOTIDE SEQUENCE [LARGE SCALE GENOMIC DNA]</scope>
    <source>
        <strain evidence="2 3">B22-T-1</strain>
    </source>
</reference>
<dbReference type="InParanoid" id="A0A2T3AM87"/>
<feature type="chain" id="PRO_5015486003" description="AA1-like domain-containing protein" evidence="1">
    <location>
        <begin position="18"/>
        <end position="105"/>
    </location>
</feature>
<dbReference type="Proteomes" id="UP000241462">
    <property type="component" value="Unassembled WGS sequence"/>
</dbReference>
<name>A0A2T3AM87_9PEZI</name>
<accession>A0A2T3AM87</accession>
<evidence type="ECO:0008006" key="4">
    <source>
        <dbReference type="Google" id="ProtNLM"/>
    </source>
</evidence>
<dbReference type="EMBL" id="KZ678374">
    <property type="protein sequence ID" value="PSS03528.1"/>
    <property type="molecule type" value="Genomic_DNA"/>
</dbReference>
<dbReference type="OrthoDB" id="4509278at2759"/>